<name>A0A0S3PT09_9BRAD</name>
<dbReference type="InterPro" id="IPR023606">
    <property type="entry name" value="CoA-Trfase_III_dom_1_sf"/>
</dbReference>
<dbReference type="AlphaFoldDB" id="A0A0S3PT09"/>
<dbReference type="GO" id="GO:0033877">
    <property type="term" value="F:succinyl-CoA:(R)-benzylsuccinate CoA-transferase activity"/>
    <property type="evidence" value="ECO:0007669"/>
    <property type="project" value="UniProtKB-EC"/>
</dbReference>
<evidence type="ECO:0000256" key="1">
    <source>
        <dbReference type="ARBA" id="ARBA00022679"/>
    </source>
</evidence>
<keyword evidence="4" id="KW-1185">Reference proteome</keyword>
<dbReference type="PANTHER" id="PTHR48207">
    <property type="entry name" value="SUCCINATE--HYDROXYMETHYLGLUTARATE COA-TRANSFERASE"/>
    <property type="match status" value="1"/>
</dbReference>
<proteinExistence type="predicted"/>
<dbReference type="Gene3D" id="3.40.50.10540">
    <property type="entry name" value="Crotonobetainyl-coa:carnitine coa-transferase, domain 1"/>
    <property type="match status" value="1"/>
</dbReference>
<dbReference type="EC" id="2.8.3.15" evidence="3"/>
<keyword evidence="1 3" id="KW-0808">Transferase</keyword>
<evidence type="ECO:0000256" key="2">
    <source>
        <dbReference type="SAM" id="MobiDB-lite"/>
    </source>
</evidence>
<sequence>MNALLDGVRVLDLTNVLAGPYCGYQLALLGADVIKIEAPAGDLARKLGASAELSARDMGVSFLAQNAGKRSVVLDFKKSDDKAKFVKLVATADVVLENFRPGVMSRLGLGFDDLKKHKPDIIYCAISGFGQTGPLKGNPAYDQIIQGLSGIMSITGTPETAPLRVGYPVCDTLGGIAGAFAISAALVRRGKTGEGAFLDVSMLESTLSALGWPVSNFLATGVEPKPAGNENVSGAPSGTFRTRDDLLNIAANEQKQFETLCDLIARPELKSDERFAKREARKDNRFALNALIEEALVADSAVSWESRMNAAGVPAGRVLAVSKAISEPQIAARNMTVTFDHVPGADRAVTVVRGGFLVDGKAPRPSRPPPRLGEHEDEIFGR</sequence>
<dbReference type="Gene3D" id="3.30.1540.10">
    <property type="entry name" value="formyl-coa transferase, domain 3"/>
    <property type="match status" value="1"/>
</dbReference>
<dbReference type="Pfam" id="PF02515">
    <property type="entry name" value="CoA_transf_3"/>
    <property type="match status" value="1"/>
</dbReference>
<dbReference type="InterPro" id="IPR044855">
    <property type="entry name" value="CoA-Trfase_III_dom3_sf"/>
</dbReference>
<dbReference type="PANTHER" id="PTHR48207:SF3">
    <property type="entry name" value="SUCCINATE--HYDROXYMETHYLGLUTARATE COA-TRANSFERASE"/>
    <property type="match status" value="1"/>
</dbReference>
<dbReference type="OrthoDB" id="9806585at2"/>
<feature type="compositionally biased region" description="Basic and acidic residues" evidence="2">
    <location>
        <begin position="372"/>
        <end position="382"/>
    </location>
</feature>
<reference evidence="3 4" key="1">
    <citation type="submission" date="2015-08" db="EMBL/GenBank/DDBJ databases">
        <title>Investigation of the bacterial diversity of lava forest soil.</title>
        <authorList>
            <person name="Lee J.S."/>
        </authorList>
    </citation>
    <scope>NUCLEOTIDE SEQUENCE [LARGE SCALE GENOMIC DNA]</scope>
    <source>
        <strain evidence="3 4">GJW-30</strain>
    </source>
</reference>
<organism evidence="3 4">
    <name type="scientific">Variibacter gotjawalensis</name>
    <dbReference type="NCBI Taxonomy" id="1333996"/>
    <lineage>
        <taxon>Bacteria</taxon>
        <taxon>Pseudomonadati</taxon>
        <taxon>Pseudomonadota</taxon>
        <taxon>Alphaproteobacteria</taxon>
        <taxon>Hyphomicrobiales</taxon>
        <taxon>Nitrobacteraceae</taxon>
        <taxon>Variibacter</taxon>
    </lineage>
</organism>
<feature type="region of interest" description="Disordered" evidence="2">
    <location>
        <begin position="360"/>
        <end position="382"/>
    </location>
</feature>
<gene>
    <name evidence="3" type="primary">bbsF_2</name>
    <name evidence="3" type="ORF">GJW-30_1_01556</name>
</gene>
<protein>
    <submittedName>
        <fullName evidence="3">Succinyl-CoA:(R)-benzylsuccinate CoA-transferase subunit BbsF</fullName>
        <ecNumber evidence="3">2.8.3.15</ecNumber>
    </submittedName>
</protein>
<evidence type="ECO:0000313" key="4">
    <source>
        <dbReference type="Proteomes" id="UP000236884"/>
    </source>
</evidence>
<dbReference type="RefSeq" id="WP_096358715.1">
    <property type="nucleotide sequence ID" value="NZ_AP014946.1"/>
</dbReference>
<evidence type="ECO:0000313" key="3">
    <source>
        <dbReference type="EMBL" id="BAT59027.1"/>
    </source>
</evidence>
<accession>A0A0S3PT09</accession>
<dbReference type="KEGG" id="vgo:GJW-30_1_01556"/>
<dbReference type="Proteomes" id="UP000236884">
    <property type="component" value="Chromosome"/>
</dbReference>
<dbReference type="SUPFAM" id="SSF89796">
    <property type="entry name" value="CoA-transferase family III (CaiB/BaiF)"/>
    <property type="match status" value="1"/>
</dbReference>
<dbReference type="InterPro" id="IPR050483">
    <property type="entry name" value="CoA-transferase_III_domain"/>
</dbReference>
<dbReference type="InterPro" id="IPR003673">
    <property type="entry name" value="CoA-Trfase_fam_III"/>
</dbReference>
<dbReference type="EMBL" id="AP014946">
    <property type="protein sequence ID" value="BAT59027.1"/>
    <property type="molecule type" value="Genomic_DNA"/>
</dbReference>